<dbReference type="GO" id="GO:1990072">
    <property type="term" value="C:TRAPPIII protein complex"/>
    <property type="evidence" value="ECO:0007669"/>
    <property type="project" value="TreeGrafter"/>
</dbReference>
<dbReference type="InterPro" id="IPR055427">
    <property type="entry name" value="TRAPPC13_N"/>
</dbReference>
<feature type="domain" description="Trafficking protein particle complex subunit 13 middle" evidence="3">
    <location>
        <begin position="188"/>
        <end position="329"/>
    </location>
</feature>
<dbReference type="Pfam" id="PF06159">
    <property type="entry name" value="TRAPPC13_N"/>
    <property type="match status" value="1"/>
</dbReference>
<keyword evidence="5" id="KW-1185">Reference proteome</keyword>
<feature type="domain" description="Trafficking protein particle complex subunit 13 N-terminal" evidence="2">
    <location>
        <begin position="9"/>
        <end position="184"/>
    </location>
</feature>
<dbReference type="AlphaFoldDB" id="A0A4S8MXC4"/>
<sequence length="724" mass="78249">MTSSDAPAHLLSLKVMRLSRPSLSSSWSPFYSSSPSFSAHSTSSITSLQGKTPLPGYPKTLRDLTSATELLTLPSSFGNIQLGETFSSCLCVNNESKVEVGGVKVKVEMQTVTTKVVLAEFSGSKDKQGEGGEGSYTLAAGDTLENVVHHEIKELGQHVLACTVSYNVPNGGEMTFRKFYKFGVANPLSVKTKVHAPKSPSALMSTMERDKLFLEVHIQNMTAEPIWFERMAFEPMENWNAKDINVAGGVDSTSAEEVKQQHDSSSTALIQPQDVWQYIYVLTPKTSTLEPVVHAPGTIIPLGRLDISWRSSFGEPGRLLTSMLSRRIPLITVPQAPVSALPPHLKKTVTSPQLPPSRPTSPGPTQRPGSPFRSNSRPPSVSAGRPQSPVPTTPVVPNVALPLNSTHNIETNLIVRRIPRDPGSLVVGKPFHIQFTLVLSCPLLPERRNHRLRLSLIIQHLLPPQITFPPVLPAATNPTQNPAVPFEVYSPRITSGSRTPGFSTPSPTYATFNYGLAHQKLLLASQQGTVGVGTVGTGTNATSTTLYASSEDGDHDEGRGQETPSLRSNAGFVVALPPPYFTTAAATDDQAKKRQGNVSFYGQSAIALPPVELREQVVSRAGVTGAGAVNASVAANADSSSEDEDEGKTRGPPMRLYATQDFELSFVPLQKGFATIGGLRLLLADDKFIRDDHGQEGDEEHMHVKRSETHTMKEWDVVGEVFIH</sequence>
<reference evidence="4 5" key="1">
    <citation type="journal article" date="2019" name="Nat. Ecol. Evol.">
        <title>Megaphylogeny resolves global patterns of mushroom evolution.</title>
        <authorList>
            <person name="Varga T."/>
            <person name="Krizsan K."/>
            <person name="Foldi C."/>
            <person name="Dima B."/>
            <person name="Sanchez-Garcia M."/>
            <person name="Sanchez-Ramirez S."/>
            <person name="Szollosi G.J."/>
            <person name="Szarkandi J.G."/>
            <person name="Papp V."/>
            <person name="Albert L."/>
            <person name="Andreopoulos W."/>
            <person name="Angelini C."/>
            <person name="Antonin V."/>
            <person name="Barry K.W."/>
            <person name="Bougher N.L."/>
            <person name="Buchanan P."/>
            <person name="Buyck B."/>
            <person name="Bense V."/>
            <person name="Catcheside P."/>
            <person name="Chovatia M."/>
            <person name="Cooper J."/>
            <person name="Damon W."/>
            <person name="Desjardin D."/>
            <person name="Finy P."/>
            <person name="Geml J."/>
            <person name="Haridas S."/>
            <person name="Hughes K."/>
            <person name="Justo A."/>
            <person name="Karasinski D."/>
            <person name="Kautmanova I."/>
            <person name="Kiss B."/>
            <person name="Kocsube S."/>
            <person name="Kotiranta H."/>
            <person name="LaButti K.M."/>
            <person name="Lechner B.E."/>
            <person name="Liimatainen K."/>
            <person name="Lipzen A."/>
            <person name="Lukacs Z."/>
            <person name="Mihaltcheva S."/>
            <person name="Morgado L.N."/>
            <person name="Niskanen T."/>
            <person name="Noordeloos M.E."/>
            <person name="Ohm R.A."/>
            <person name="Ortiz-Santana B."/>
            <person name="Ovrebo C."/>
            <person name="Racz N."/>
            <person name="Riley R."/>
            <person name="Savchenko A."/>
            <person name="Shiryaev A."/>
            <person name="Soop K."/>
            <person name="Spirin V."/>
            <person name="Szebenyi C."/>
            <person name="Tomsovsky M."/>
            <person name="Tulloss R.E."/>
            <person name="Uehling J."/>
            <person name="Grigoriev I.V."/>
            <person name="Vagvolgyi C."/>
            <person name="Papp T."/>
            <person name="Martin F.M."/>
            <person name="Miettinen O."/>
            <person name="Hibbett D.S."/>
            <person name="Nagy L.G."/>
        </authorList>
    </citation>
    <scope>NUCLEOTIDE SEQUENCE [LARGE SCALE GENOMIC DNA]</scope>
    <source>
        <strain evidence="4 5">CBS 962.96</strain>
    </source>
</reference>
<feature type="compositionally biased region" description="Polar residues" evidence="1">
    <location>
        <begin position="363"/>
        <end position="379"/>
    </location>
</feature>
<evidence type="ECO:0000259" key="3">
    <source>
        <dbReference type="Pfam" id="PF23647"/>
    </source>
</evidence>
<dbReference type="PANTHER" id="PTHR13134:SF3">
    <property type="entry name" value="TRAFFICKING PROTEIN PARTICLE COMPLEX SUBUNIT 13"/>
    <property type="match status" value="1"/>
</dbReference>
<accession>A0A4S8MXC4</accession>
<evidence type="ECO:0000313" key="4">
    <source>
        <dbReference type="EMBL" id="THV08043.1"/>
    </source>
</evidence>
<organism evidence="4 5">
    <name type="scientific">Dendrothele bispora (strain CBS 962.96)</name>
    <dbReference type="NCBI Taxonomy" id="1314807"/>
    <lineage>
        <taxon>Eukaryota</taxon>
        <taxon>Fungi</taxon>
        <taxon>Dikarya</taxon>
        <taxon>Basidiomycota</taxon>
        <taxon>Agaricomycotina</taxon>
        <taxon>Agaricomycetes</taxon>
        <taxon>Agaricomycetidae</taxon>
        <taxon>Agaricales</taxon>
        <taxon>Agaricales incertae sedis</taxon>
        <taxon>Dendrothele</taxon>
    </lineage>
</organism>
<evidence type="ECO:0000256" key="1">
    <source>
        <dbReference type="SAM" id="MobiDB-lite"/>
    </source>
</evidence>
<protein>
    <submittedName>
        <fullName evidence="4">DUF974-domain-containing protein</fullName>
    </submittedName>
</protein>
<proteinExistence type="predicted"/>
<dbReference type="OrthoDB" id="10250284at2759"/>
<dbReference type="InterPro" id="IPR010378">
    <property type="entry name" value="TRAPPC13"/>
</dbReference>
<evidence type="ECO:0000259" key="2">
    <source>
        <dbReference type="Pfam" id="PF06159"/>
    </source>
</evidence>
<feature type="region of interest" description="Disordered" evidence="1">
    <location>
        <begin position="633"/>
        <end position="653"/>
    </location>
</feature>
<feature type="region of interest" description="Disordered" evidence="1">
    <location>
        <begin position="339"/>
        <end position="399"/>
    </location>
</feature>
<feature type="region of interest" description="Disordered" evidence="1">
    <location>
        <begin position="546"/>
        <end position="568"/>
    </location>
</feature>
<dbReference type="PANTHER" id="PTHR13134">
    <property type="entry name" value="TRAFFICKING PROTEIN PARTICLE COMPLEX SUBUNIT 13"/>
    <property type="match status" value="1"/>
</dbReference>
<dbReference type="Proteomes" id="UP000297245">
    <property type="component" value="Unassembled WGS sequence"/>
</dbReference>
<dbReference type="EMBL" id="ML179036">
    <property type="protein sequence ID" value="THV08043.1"/>
    <property type="molecule type" value="Genomic_DNA"/>
</dbReference>
<feature type="compositionally biased region" description="Pro residues" evidence="1">
    <location>
        <begin position="353"/>
        <end position="362"/>
    </location>
</feature>
<gene>
    <name evidence="4" type="ORF">K435DRAFT_959497</name>
</gene>
<feature type="non-terminal residue" evidence="4">
    <location>
        <position position="1"/>
    </location>
</feature>
<dbReference type="InterPro" id="IPR055429">
    <property type="entry name" value="TRAPPC13_M"/>
</dbReference>
<evidence type="ECO:0000313" key="5">
    <source>
        <dbReference type="Proteomes" id="UP000297245"/>
    </source>
</evidence>
<dbReference type="Pfam" id="PF23647">
    <property type="entry name" value="TRAPPC13_M"/>
    <property type="match status" value="1"/>
</dbReference>
<name>A0A4S8MXC4_DENBC</name>